<feature type="transmembrane region" description="Helical" evidence="1">
    <location>
        <begin position="41"/>
        <end position="69"/>
    </location>
</feature>
<reference evidence="2 3" key="1">
    <citation type="submission" date="2023-10" db="EMBL/GenBank/DDBJ databases">
        <title>Novel methanotroph of the genus Methylocapsa from a subarctic wetland.</title>
        <authorList>
            <person name="Belova S.E."/>
            <person name="Oshkin I.Y."/>
            <person name="Miroshnikov K."/>
            <person name="Dedysh S.N."/>
        </authorList>
    </citation>
    <scope>NUCLEOTIDE SEQUENCE [LARGE SCALE GENOMIC DNA]</scope>
    <source>
        <strain evidence="2 3">RX1</strain>
    </source>
</reference>
<keyword evidence="1" id="KW-0812">Transmembrane</keyword>
<gene>
    <name evidence="2" type="ORF">RZS28_00430</name>
</gene>
<keyword evidence="1" id="KW-0472">Membrane</keyword>
<feature type="transmembrane region" description="Helical" evidence="1">
    <location>
        <begin position="6"/>
        <end position="29"/>
    </location>
</feature>
<protein>
    <submittedName>
        <fullName evidence="2">Uncharacterized protein</fullName>
    </submittedName>
</protein>
<organism evidence="2 3">
    <name type="scientific">Methylocapsa polymorpha</name>
    <dbReference type="NCBI Taxonomy" id="3080828"/>
    <lineage>
        <taxon>Bacteria</taxon>
        <taxon>Pseudomonadati</taxon>
        <taxon>Pseudomonadota</taxon>
        <taxon>Alphaproteobacteria</taxon>
        <taxon>Hyphomicrobiales</taxon>
        <taxon>Beijerinckiaceae</taxon>
        <taxon>Methylocapsa</taxon>
    </lineage>
</organism>
<evidence type="ECO:0000256" key="1">
    <source>
        <dbReference type="SAM" id="Phobius"/>
    </source>
</evidence>
<name>A0ABZ0HSB5_9HYPH</name>
<evidence type="ECO:0000313" key="2">
    <source>
        <dbReference type="EMBL" id="WOJ89815.1"/>
    </source>
</evidence>
<proteinExistence type="predicted"/>
<keyword evidence="1" id="KW-1133">Transmembrane helix</keyword>
<evidence type="ECO:0000313" key="3">
    <source>
        <dbReference type="Proteomes" id="UP001626536"/>
    </source>
</evidence>
<sequence>MEQDVSIFLAPVIIIVGGGLIATALLTLFNYHFYKTKLQAVGALIGGLVLIALLELMFISGNVSAGFFFENQKQQVTACELVGEAAHPDQRGTHNSSEIRQTIIGCLNDAGYEWAGDHHNCQEAPVATNPYCYLPTGLFSRAFTHVQLVFE</sequence>
<dbReference type="EMBL" id="CP136862">
    <property type="protein sequence ID" value="WOJ89815.1"/>
    <property type="molecule type" value="Genomic_DNA"/>
</dbReference>
<keyword evidence="3" id="KW-1185">Reference proteome</keyword>
<dbReference type="RefSeq" id="WP_407339261.1">
    <property type="nucleotide sequence ID" value="NZ_CP136862.1"/>
</dbReference>
<accession>A0ABZ0HSB5</accession>
<dbReference type="Proteomes" id="UP001626536">
    <property type="component" value="Chromosome"/>
</dbReference>